<dbReference type="Gramene" id="RZC64688">
    <property type="protein sequence ID" value="RZC64688"/>
    <property type="gene ID" value="C5167_008374"/>
</dbReference>
<name>A0A4Y7JY32_PAPSO</name>
<keyword evidence="2" id="KW-1185">Reference proteome</keyword>
<proteinExistence type="predicted"/>
<evidence type="ECO:0000313" key="2">
    <source>
        <dbReference type="Proteomes" id="UP000316621"/>
    </source>
</evidence>
<sequence>MKFIVQISVILTGLLFSGIVFVGAAPTYKCKQEMTGIFRGPCKPHCEKFCAQYYKGIGECDELHRCVCTYNSPIQCDG</sequence>
<dbReference type="EMBL" id="CM010720">
    <property type="protein sequence ID" value="RZC64688.1"/>
    <property type="molecule type" value="Genomic_DNA"/>
</dbReference>
<organism evidence="1 2">
    <name type="scientific">Papaver somniferum</name>
    <name type="common">Opium poppy</name>
    <dbReference type="NCBI Taxonomy" id="3469"/>
    <lineage>
        <taxon>Eukaryota</taxon>
        <taxon>Viridiplantae</taxon>
        <taxon>Streptophyta</taxon>
        <taxon>Embryophyta</taxon>
        <taxon>Tracheophyta</taxon>
        <taxon>Spermatophyta</taxon>
        <taxon>Magnoliopsida</taxon>
        <taxon>Ranunculales</taxon>
        <taxon>Papaveraceae</taxon>
        <taxon>Papaveroideae</taxon>
        <taxon>Papaver</taxon>
    </lineage>
</organism>
<dbReference type="AlphaFoldDB" id="A0A4Y7JY32"/>
<protein>
    <submittedName>
        <fullName evidence="1">Uncharacterized protein</fullName>
    </submittedName>
</protein>
<reference evidence="1 2" key="1">
    <citation type="journal article" date="2018" name="Science">
        <title>The opium poppy genome and morphinan production.</title>
        <authorList>
            <person name="Guo L."/>
            <person name="Winzer T."/>
            <person name="Yang X."/>
            <person name="Li Y."/>
            <person name="Ning Z."/>
            <person name="He Z."/>
            <person name="Teodor R."/>
            <person name="Lu Y."/>
            <person name="Bowser T.A."/>
            <person name="Graham I.A."/>
            <person name="Ye K."/>
        </authorList>
    </citation>
    <scope>NUCLEOTIDE SEQUENCE [LARGE SCALE GENOMIC DNA]</scope>
    <source>
        <strain evidence="2">cv. HN1</strain>
        <tissue evidence="1">Leaves</tissue>
    </source>
</reference>
<accession>A0A4Y7JY32</accession>
<gene>
    <name evidence="1" type="ORF">C5167_008374</name>
</gene>
<evidence type="ECO:0000313" key="1">
    <source>
        <dbReference type="EMBL" id="RZC64688.1"/>
    </source>
</evidence>
<dbReference type="Proteomes" id="UP000316621">
    <property type="component" value="Chromosome 6"/>
</dbReference>